<proteinExistence type="predicted"/>
<evidence type="ECO:0000256" key="2">
    <source>
        <dbReference type="SAM" id="SignalP"/>
    </source>
</evidence>
<dbReference type="Proteomes" id="UP000830375">
    <property type="component" value="Unassembled WGS sequence"/>
</dbReference>
<name>A0ABQ8MI23_LABRO</name>
<sequence length="516" mass="58089">MLFRSLFVPLHLWLVNGIPPIHPFNHRIPVSRRAAAVRFRHDGYTWQDDTTQEVISKELSQLPKVPLGGFTNTFSRFNGNSRKLKAQKEEVSRTLQRYLQGFLPSDVASFKQSPQGQQVLWKYKGDGPRNHKGVIQLKEKPPSPHISYLQGRPDLQAIVEQPPPGRSYFTGFEQDHTGVPLAELQQYQAGPMRAQDPGKGQTQGKLRYFSLQRTPATKIEKLPGASKQPPKPQIEKLFFKSSPSSPAYKEDLSSVDEKFIDGVVNQLGRQSVNVDTLTPKDLDKLSKVITQALQVVDGVEGVKGREATQDEKETKREPNQELHQMEKAGDDTTHKEKEDTALKSDDKDEGFISQLLEFLDHNSGPRSARPPQAEEPFLGYVDQPNAGSPLRASLENVQSRTTQTELDLMRKKMEPDTLDIEPLVDAEVDQWMHGSPEMKPEVQLGKEPQKNSMEKEEVEKKGVRVEVNVATYSSPHDGDFGYIITEDSLSTDQGLNLMELLAERVSLHVTDFLQLS</sequence>
<feature type="region of interest" description="Disordered" evidence="1">
    <location>
        <begin position="302"/>
        <end position="347"/>
    </location>
</feature>
<keyword evidence="3" id="KW-0675">Receptor</keyword>
<dbReference type="PANTHER" id="PTHR46106">
    <property type="entry name" value="IA-2 PROTEIN TYROSINE PHOSPHATASE, ISOFORM C"/>
    <property type="match status" value="1"/>
</dbReference>
<organism evidence="3 4">
    <name type="scientific">Labeo rohita</name>
    <name type="common">Indian major carp</name>
    <name type="synonym">Cyprinus rohita</name>
    <dbReference type="NCBI Taxonomy" id="84645"/>
    <lineage>
        <taxon>Eukaryota</taxon>
        <taxon>Metazoa</taxon>
        <taxon>Chordata</taxon>
        <taxon>Craniata</taxon>
        <taxon>Vertebrata</taxon>
        <taxon>Euteleostomi</taxon>
        <taxon>Actinopterygii</taxon>
        <taxon>Neopterygii</taxon>
        <taxon>Teleostei</taxon>
        <taxon>Ostariophysi</taxon>
        <taxon>Cypriniformes</taxon>
        <taxon>Cyprinidae</taxon>
        <taxon>Labeoninae</taxon>
        <taxon>Labeonini</taxon>
        <taxon>Labeo</taxon>
    </lineage>
</organism>
<dbReference type="SMART" id="SM01305">
    <property type="entry name" value="RESP18"/>
    <property type="match status" value="1"/>
</dbReference>
<gene>
    <name evidence="3" type="ORF">H4Q32_001396</name>
</gene>
<protein>
    <submittedName>
        <fullName evidence="3">Receptor-type tyrosine-protein phosphatase N2</fullName>
    </submittedName>
</protein>
<dbReference type="Gene3D" id="3.30.70.2470">
    <property type="entry name" value="Protein-tyrosine phosphatase receptor IA-2 ectodomain"/>
    <property type="match status" value="1"/>
</dbReference>
<comment type="caution">
    <text evidence="3">The sequence shown here is derived from an EMBL/GenBank/DDBJ whole genome shotgun (WGS) entry which is preliminary data.</text>
</comment>
<evidence type="ECO:0000256" key="1">
    <source>
        <dbReference type="SAM" id="MobiDB-lite"/>
    </source>
</evidence>
<reference evidence="3 4" key="1">
    <citation type="submission" date="2022-01" db="EMBL/GenBank/DDBJ databases">
        <title>A high-quality chromosome-level genome assembly of rohu carp, Labeo rohita.</title>
        <authorList>
            <person name="Arick M.A. II"/>
            <person name="Hsu C.-Y."/>
            <person name="Magbanua Z."/>
            <person name="Pechanova O."/>
            <person name="Grover C."/>
            <person name="Miller E."/>
            <person name="Thrash A."/>
            <person name="Ezzel L."/>
            <person name="Alam S."/>
            <person name="Benzie J."/>
            <person name="Hamilton M."/>
            <person name="Karsi A."/>
            <person name="Lawrence M.L."/>
            <person name="Peterson D.G."/>
        </authorList>
    </citation>
    <scope>NUCLEOTIDE SEQUENCE [LARGE SCALE GENOMIC DNA]</scope>
    <source>
        <strain evidence="4">BAU-BD-2019</strain>
        <tissue evidence="3">Blood</tissue>
    </source>
</reference>
<feature type="chain" id="PRO_5045679251" evidence="2">
    <location>
        <begin position="18"/>
        <end position="516"/>
    </location>
</feature>
<keyword evidence="4" id="KW-1185">Reference proteome</keyword>
<dbReference type="InterPro" id="IPR033522">
    <property type="entry name" value="IA-2/IA-2_beta"/>
</dbReference>
<dbReference type="InterPro" id="IPR038112">
    <property type="entry name" value="Receptor_IA-2_ectodomain_sf"/>
</dbReference>
<accession>A0ABQ8MI23</accession>
<feature type="signal peptide" evidence="2">
    <location>
        <begin position="1"/>
        <end position="17"/>
    </location>
</feature>
<evidence type="ECO:0000313" key="4">
    <source>
        <dbReference type="Proteomes" id="UP000830375"/>
    </source>
</evidence>
<evidence type="ECO:0000313" key="3">
    <source>
        <dbReference type="EMBL" id="KAI2662522.1"/>
    </source>
</evidence>
<keyword evidence="2" id="KW-0732">Signal</keyword>
<dbReference type="EMBL" id="JACTAM010000007">
    <property type="protein sequence ID" value="KAI2662522.1"/>
    <property type="molecule type" value="Genomic_DNA"/>
</dbReference>
<dbReference type="PANTHER" id="PTHR46106:SF5">
    <property type="entry name" value="RECEPTOR-TYPE TYROSINE-PROTEIN PHOSPHATASE N2"/>
    <property type="match status" value="1"/>
</dbReference>